<keyword evidence="2" id="KW-1185">Reference proteome</keyword>
<name>A0ABN7X4R8_GIGMA</name>
<proteinExistence type="predicted"/>
<sequence length="107" mass="12815">SKIKDILDYCKEERIEFEIIKNNQITQNETNILLNTCEETSKKLKNEITDKKNFINDLLNNNNTKIYKLFMFKELIYNMLYDKDIVSKLGIDKANEFESQRVKKLNE</sequence>
<protein>
    <submittedName>
        <fullName evidence="1">10092_t:CDS:1</fullName>
    </submittedName>
</protein>
<dbReference type="EMBL" id="CAJVQB010090316">
    <property type="protein sequence ID" value="CAG8848034.1"/>
    <property type="molecule type" value="Genomic_DNA"/>
</dbReference>
<evidence type="ECO:0000313" key="1">
    <source>
        <dbReference type="EMBL" id="CAG8848034.1"/>
    </source>
</evidence>
<dbReference type="Proteomes" id="UP000789901">
    <property type="component" value="Unassembled WGS sequence"/>
</dbReference>
<feature type="non-terminal residue" evidence="1">
    <location>
        <position position="107"/>
    </location>
</feature>
<gene>
    <name evidence="1" type="ORF">GMARGA_LOCUS38980</name>
</gene>
<reference evidence="1 2" key="1">
    <citation type="submission" date="2021-06" db="EMBL/GenBank/DDBJ databases">
        <authorList>
            <person name="Kallberg Y."/>
            <person name="Tangrot J."/>
            <person name="Rosling A."/>
        </authorList>
    </citation>
    <scope>NUCLEOTIDE SEQUENCE [LARGE SCALE GENOMIC DNA]</scope>
    <source>
        <strain evidence="1 2">120-4 pot B 10/14</strain>
    </source>
</reference>
<organism evidence="1 2">
    <name type="scientific">Gigaspora margarita</name>
    <dbReference type="NCBI Taxonomy" id="4874"/>
    <lineage>
        <taxon>Eukaryota</taxon>
        <taxon>Fungi</taxon>
        <taxon>Fungi incertae sedis</taxon>
        <taxon>Mucoromycota</taxon>
        <taxon>Glomeromycotina</taxon>
        <taxon>Glomeromycetes</taxon>
        <taxon>Diversisporales</taxon>
        <taxon>Gigasporaceae</taxon>
        <taxon>Gigaspora</taxon>
    </lineage>
</organism>
<accession>A0ABN7X4R8</accession>
<comment type="caution">
    <text evidence="1">The sequence shown here is derived from an EMBL/GenBank/DDBJ whole genome shotgun (WGS) entry which is preliminary data.</text>
</comment>
<evidence type="ECO:0000313" key="2">
    <source>
        <dbReference type="Proteomes" id="UP000789901"/>
    </source>
</evidence>
<feature type="non-terminal residue" evidence="1">
    <location>
        <position position="1"/>
    </location>
</feature>